<proteinExistence type="predicted"/>
<organism evidence="1 2">
    <name type="scientific">Molorchus minor</name>
    <dbReference type="NCBI Taxonomy" id="1323400"/>
    <lineage>
        <taxon>Eukaryota</taxon>
        <taxon>Metazoa</taxon>
        <taxon>Ecdysozoa</taxon>
        <taxon>Arthropoda</taxon>
        <taxon>Hexapoda</taxon>
        <taxon>Insecta</taxon>
        <taxon>Pterygota</taxon>
        <taxon>Neoptera</taxon>
        <taxon>Endopterygota</taxon>
        <taxon>Coleoptera</taxon>
        <taxon>Polyphaga</taxon>
        <taxon>Cucujiformia</taxon>
        <taxon>Chrysomeloidea</taxon>
        <taxon>Cerambycidae</taxon>
        <taxon>Lamiinae</taxon>
        <taxon>Monochamini</taxon>
        <taxon>Molorchus</taxon>
    </lineage>
</organism>
<keyword evidence="2" id="KW-1185">Reference proteome</keyword>
<comment type="caution">
    <text evidence="1">The sequence shown here is derived from an EMBL/GenBank/DDBJ whole genome shotgun (WGS) entry which is preliminary data.</text>
</comment>
<protein>
    <recommendedName>
        <fullName evidence="3">Integron-associated effector binding protein domain-containing protein</fullName>
    </recommendedName>
</protein>
<evidence type="ECO:0000313" key="2">
    <source>
        <dbReference type="Proteomes" id="UP001162164"/>
    </source>
</evidence>
<evidence type="ECO:0008006" key="3">
    <source>
        <dbReference type="Google" id="ProtNLM"/>
    </source>
</evidence>
<gene>
    <name evidence="1" type="ORF">NQ317_017361</name>
</gene>
<sequence>MSLGSSEFDEDVIIALASEEIENPKSRFWIHIINLKRETYGEVYHLFPNLVGDQEKFTVFESQTIKAVGTFGNFETFTNLEQEVEPLQNAGADYMQQAANGGKPHYQVILCLLND</sequence>
<evidence type="ECO:0000313" key="1">
    <source>
        <dbReference type="EMBL" id="KAJ8973986.1"/>
    </source>
</evidence>
<dbReference type="EMBL" id="JAPWTJ010001073">
    <property type="protein sequence ID" value="KAJ8973986.1"/>
    <property type="molecule type" value="Genomic_DNA"/>
</dbReference>
<reference evidence="1" key="1">
    <citation type="journal article" date="2023" name="Insect Mol. Biol.">
        <title>Genome sequencing provides insights into the evolution of gene families encoding plant cell wall-degrading enzymes in longhorned beetles.</title>
        <authorList>
            <person name="Shin N.R."/>
            <person name="Okamura Y."/>
            <person name="Kirsch R."/>
            <person name="Pauchet Y."/>
        </authorList>
    </citation>
    <scope>NUCLEOTIDE SEQUENCE</scope>
    <source>
        <strain evidence="1">MMC_N1</strain>
    </source>
</reference>
<name>A0ABQ9J751_9CUCU</name>
<accession>A0ABQ9J751</accession>
<dbReference type="Proteomes" id="UP001162164">
    <property type="component" value="Unassembled WGS sequence"/>
</dbReference>